<dbReference type="InterPro" id="IPR008271">
    <property type="entry name" value="Ser/Thr_kinase_AS"/>
</dbReference>
<dbReference type="GO" id="GO:0004674">
    <property type="term" value="F:protein serine/threonine kinase activity"/>
    <property type="evidence" value="ECO:0000318"/>
    <property type="project" value="GO_Central"/>
</dbReference>
<sequence length="323" mass="36153">MAGSTNRASTSADRHLHAWYELEPKTIGSGAYADVYRATHRLTGRHVAVKIFHANLGVEEGAEREIRIMRLLRHHPHVIRFYEAAVVVANVGDQACIVMELAESGELYKELYNQVISSQHGLDEAEVRRMFMQLVSGVAYCHRNMVVHHDLKLENVLLDAGKNVKLADFGFSDFFGPVQKPAADCGSLLYAAPEMCGDRTDTTRHLGPAVDMWSCGVILFAMLCGYLPFEGPDEPAIKRRIASGRVRIPYGISDEPRALISGMLQVCPERRMSIDEVRQHPWLQHSIPRYLAMLPPLHAAGQIFKENHVIPSLINYPLPPIPM</sequence>
<evidence type="ECO:0000256" key="6">
    <source>
        <dbReference type="ARBA" id="ARBA00022840"/>
    </source>
</evidence>
<evidence type="ECO:0000256" key="7">
    <source>
        <dbReference type="ARBA" id="ARBA00058225"/>
    </source>
</evidence>
<evidence type="ECO:0000256" key="8">
    <source>
        <dbReference type="PROSITE-ProRule" id="PRU10141"/>
    </source>
</evidence>
<proteinExistence type="inferred from homology"/>
<keyword evidence="3" id="KW-0808">Transferase</keyword>
<dbReference type="PANTHER" id="PTHR24346">
    <property type="entry name" value="MAP/MICROTUBULE AFFINITY-REGULATING KINASE"/>
    <property type="match status" value="1"/>
</dbReference>
<comment type="similarity">
    <text evidence="2">Belongs to the protein kinase superfamily. CAMK Ser/Thr protein kinase family. SNF1 subfamily.</text>
</comment>
<dbReference type="GO" id="GO:0005737">
    <property type="term" value="C:cytoplasm"/>
    <property type="evidence" value="ECO:0000318"/>
    <property type="project" value="GO_Central"/>
</dbReference>
<dbReference type="InterPro" id="IPR011009">
    <property type="entry name" value="Kinase-like_dom_sf"/>
</dbReference>
<dbReference type="GO" id="GO:0005524">
    <property type="term" value="F:ATP binding"/>
    <property type="evidence" value="ECO:0007669"/>
    <property type="project" value="UniProtKB-UniRule"/>
</dbReference>
<comment type="cofactor">
    <cofactor evidence="1">
        <name>Mn(2+)</name>
        <dbReference type="ChEBI" id="CHEBI:29035"/>
    </cofactor>
</comment>
<dbReference type="Pfam" id="PF00069">
    <property type="entry name" value="Pkinase"/>
    <property type="match status" value="1"/>
</dbReference>
<keyword evidence="6 8" id="KW-0067">ATP-binding</keyword>
<dbReference type="EnsemblPlants" id="HORVU.MOREX.r3.1HG0060110.1">
    <property type="protein sequence ID" value="HORVU.MOREX.r3.1HG0060110.1"/>
    <property type="gene ID" value="HORVU.MOREX.r3.1HG0060110"/>
</dbReference>
<dbReference type="PANTHER" id="PTHR24346:SF97">
    <property type="entry name" value="NON-SPECIFIC SERINE_THREONINE PROTEIN KINASE"/>
    <property type="match status" value="1"/>
</dbReference>
<dbReference type="PROSITE" id="PS50011">
    <property type="entry name" value="PROTEIN_KINASE_DOM"/>
    <property type="match status" value="1"/>
</dbReference>
<dbReference type="Gramene" id="HORVU.MOREX.r2.1HG0047720.1">
    <property type="protein sequence ID" value="HORVU.MOREX.r2.1HG0047720.1"/>
    <property type="gene ID" value="HORVU.MOREX.r2.1HG0047720"/>
</dbReference>
<reference evidence="12" key="1">
    <citation type="journal article" date="2012" name="Nature">
        <title>A physical, genetic and functional sequence assembly of the barley genome.</title>
        <authorList>
            <consortium name="The International Barley Genome Sequencing Consortium"/>
            <person name="Mayer K.F."/>
            <person name="Waugh R."/>
            <person name="Brown J.W."/>
            <person name="Schulman A."/>
            <person name="Langridge P."/>
            <person name="Platzer M."/>
            <person name="Fincher G.B."/>
            <person name="Muehlbauer G.J."/>
            <person name="Sato K."/>
            <person name="Close T.J."/>
            <person name="Wise R.P."/>
            <person name="Stein N."/>
        </authorList>
    </citation>
    <scope>NUCLEOTIDE SEQUENCE [LARGE SCALE GENOMIC DNA]</scope>
    <source>
        <strain evidence="12">cv. Morex</strain>
    </source>
</reference>
<evidence type="ECO:0000256" key="9">
    <source>
        <dbReference type="RuleBase" id="RU000304"/>
    </source>
</evidence>
<dbReference type="Gene3D" id="1.10.510.10">
    <property type="entry name" value="Transferase(Phosphotransferase) domain 1"/>
    <property type="match status" value="1"/>
</dbReference>
<keyword evidence="12" id="KW-1185">Reference proteome</keyword>
<dbReference type="FunFam" id="1.10.510.10:FF:000571">
    <property type="entry name" value="Maternal embryonic leucine zipper kinase"/>
    <property type="match status" value="1"/>
</dbReference>
<dbReference type="GO" id="GO:0035556">
    <property type="term" value="P:intracellular signal transduction"/>
    <property type="evidence" value="ECO:0000318"/>
    <property type="project" value="GO_Central"/>
</dbReference>
<keyword evidence="9" id="KW-0723">Serine/threonine-protein kinase</keyword>
<dbReference type="InterPro" id="IPR000719">
    <property type="entry name" value="Prot_kinase_dom"/>
</dbReference>
<accession>A0A8I6X3U9</accession>
<evidence type="ECO:0000256" key="1">
    <source>
        <dbReference type="ARBA" id="ARBA00001936"/>
    </source>
</evidence>
<evidence type="ECO:0000313" key="12">
    <source>
        <dbReference type="Proteomes" id="UP000011116"/>
    </source>
</evidence>
<dbReference type="InterPro" id="IPR017441">
    <property type="entry name" value="Protein_kinase_ATP_BS"/>
</dbReference>
<evidence type="ECO:0000256" key="5">
    <source>
        <dbReference type="ARBA" id="ARBA00022777"/>
    </source>
</evidence>
<evidence type="ECO:0000259" key="10">
    <source>
        <dbReference type="PROSITE" id="PS50011"/>
    </source>
</evidence>
<reference evidence="11" key="2">
    <citation type="submission" date="2020-10" db="EMBL/GenBank/DDBJ databases">
        <authorList>
            <person name="Scholz U."/>
            <person name="Mascher M."/>
            <person name="Fiebig A."/>
        </authorList>
    </citation>
    <scope>NUCLEOTIDE SEQUENCE [LARGE SCALE GENOMIC DNA]</scope>
    <source>
        <strain evidence="11">cv. Morex</strain>
    </source>
</reference>
<organism evidence="11 12">
    <name type="scientific">Hordeum vulgare subsp. vulgare</name>
    <name type="common">Domesticated barley</name>
    <dbReference type="NCBI Taxonomy" id="112509"/>
    <lineage>
        <taxon>Eukaryota</taxon>
        <taxon>Viridiplantae</taxon>
        <taxon>Streptophyta</taxon>
        <taxon>Embryophyta</taxon>
        <taxon>Tracheophyta</taxon>
        <taxon>Spermatophyta</taxon>
        <taxon>Magnoliopsida</taxon>
        <taxon>Liliopsida</taxon>
        <taxon>Poales</taxon>
        <taxon>Poaceae</taxon>
        <taxon>BOP clade</taxon>
        <taxon>Pooideae</taxon>
        <taxon>Triticodae</taxon>
        <taxon>Triticeae</taxon>
        <taxon>Hordeinae</taxon>
        <taxon>Hordeum</taxon>
    </lineage>
</organism>
<evidence type="ECO:0000256" key="2">
    <source>
        <dbReference type="ARBA" id="ARBA00006234"/>
    </source>
</evidence>
<keyword evidence="5" id="KW-0418">Kinase</keyword>
<feature type="domain" description="Protein kinase" evidence="10">
    <location>
        <begin position="21"/>
        <end position="283"/>
    </location>
</feature>
<reference evidence="11" key="3">
    <citation type="submission" date="2022-01" db="UniProtKB">
        <authorList>
            <consortium name="EnsemblPlants"/>
        </authorList>
    </citation>
    <scope>IDENTIFICATION</scope>
    <source>
        <strain evidence="11">subsp. vulgare</strain>
    </source>
</reference>
<dbReference type="CDD" id="cd14003">
    <property type="entry name" value="STKc_AMPK-like"/>
    <property type="match status" value="1"/>
</dbReference>
<dbReference type="Gramene" id="HORVU.MOREX.r3.1HG0060110.1">
    <property type="protein sequence ID" value="HORVU.MOREX.r3.1HG0060110.1"/>
    <property type="gene ID" value="HORVU.MOREX.r3.1HG0060110"/>
</dbReference>
<keyword evidence="4 8" id="KW-0547">Nucleotide-binding</keyword>
<dbReference type="SMART" id="SM00220">
    <property type="entry name" value="S_TKc"/>
    <property type="match status" value="1"/>
</dbReference>
<evidence type="ECO:0000313" key="11">
    <source>
        <dbReference type="EnsemblPlants" id="HORVU.MOREX.r3.1HG0060110.1"/>
    </source>
</evidence>
<protein>
    <recommendedName>
        <fullName evidence="10">Protein kinase domain-containing protein</fullName>
    </recommendedName>
</protein>
<dbReference type="AlphaFoldDB" id="A0A8I6X3U9"/>
<evidence type="ECO:0000256" key="4">
    <source>
        <dbReference type="ARBA" id="ARBA00022741"/>
    </source>
</evidence>
<evidence type="ECO:0000256" key="3">
    <source>
        <dbReference type="ARBA" id="ARBA00022679"/>
    </source>
</evidence>
<dbReference type="PROSITE" id="PS00108">
    <property type="entry name" value="PROTEIN_KINASE_ST"/>
    <property type="match status" value="1"/>
</dbReference>
<name>A0A8I6X3U9_HORVV</name>
<dbReference type="Proteomes" id="UP000011116">
    <property type="component" value="Chromosome 1H"/>
</dbReference>
<feature type="binding site" evidence="8">
    <location>
        <position position="50"/>
    </location>
    <ligand>
        <name>ATP</name>
        <dbReference type="ChEBI" id="CHEBI:30616"/>
    </ligand>
</feature>
<dbReference type="PROSITE" id="PS00107">
    <property type="entry name" value="PROTEIN_KINASE_ATP"/>
    <property type="match status" value="1"/>
</dbReference>
<dbReference type="SMR" id="A0A8I6X3U9"/>
<comment type="function">
    <text evidence="7">CIPK serine-threonine protein kinases interact with CBL proteins. Binding of a CBL protein to the regulatory NAF domain of CIPK protein lead to the activation of the kinase in a calcium-dependent manner.</text>
</comment>
<dbReference type="SUPFAM" id="SSF56112">
    <property type="entry name" value="Protein kinase-like (PK-like)"/>
    <property type="match status" value="1"/>
</dbReference>